<feature type="region of interest" description="Disordered" evidence="1">
    <location>
        <begin position="162"/>
        <end position="211"/>
    </location>
</feature>
<keyword evidence="2" id="KW-0472">Membrane</keyword>
<dbReference type="PANTHER" id="PTHR41386:SF1">
    <property type="entry name" value="MEMBRANE PROTEIN"/>
    <property type="match status" value="1"/>
</dbReference>
<accession>A0ABP9RIU8</accession>
<keyword evidence="2" id="KW-1133">Transmembrane helix</keyword>
<feature type="compositionally biased region" description="Acidic residues" evidence="1">
    <location>
        <begin position="186"/>
        <end position="200"/>
    </location>
</feature>
<proteinExistence type="predicted"/>
<feature type="transmembrane region" description="Helical" evidence="2">
    <location>
        <begin position="45"/>
        <end position="66"/>
    </location>
</feature>
<evidence type="ECO:0008006" key="5">
    <source>
        <dbReference type="Google" id="ProtNLM"/>
    </source>
</evidence>
<dbReference type="EMBL" id="BAABJQ010000001">
    <property type="protein sequence ID" value="GAA5177980.1"/>
    <property type="molecule type" value="Genomic_DNA"/>
</dbReference>
<keyword evidence="2" id="KW-0812">Transmembrane</keyword>
<evidence type="ECO:0000313" key="3">
    <source>
        <dbReference type="EMBL" id="GAA5177980.1"/>
    </source>
</evidence>
<keyword evidence="4" id="KW-1185">Reference proteome</keyword>
<dbReference type="Pfam" id="PF06210">
    <property type="entry name" value="DUF1003"/>
    <property type="match status" value="1"/>
</dbReference>
<gene>
    <name evidence="3" type="ORF">GCM10023322_03990</name>
</gene>
<evidence type="ECO:0000256" key="2">
    <source>
        <dbReference type="SAM" id="Phobius"/>
    </source>
</evidence>
<dbReference type="PANTHER" id="PTHR41386">
    <property type="entry name" value="INTEGRAL MEMBRANE PROTEIN-RELATED"/>
    <property type="match status" value="1"/>
</dbReference>
<dbReference type="RefSeq" id="WP_345625428.1">
    <property type="nucleotide sequence ID" value="NZ_BAABJQ010000001.1"/>
</dbReference>
<comment type="caution">
    <text evidence="3">The sequence shown here is derived from an EMBL/GenBank/DDBJ whole genome shotgun (WGS) entry which is preliminary data.</text>
</comment>
<dbReference type="Proteomes" id="UP001501570">
    <property type="component" value="Unassembled WGS sequence"/>
</dbReference>
<evidence type="ECO:0000313" key="4">
    <source>
        <dbReference type="Proteomes" id="UP001501570"/>
    </source>
</evidence>
<evidence type="ECO:0000256" key="1">
    <source>
        <dbReference type="SAM" id="MobiDB-lite"/>
    </source>
</evidence>
<reference evidence="4" key="1">
    <citation type="journal article" date="2019" name="Int. J. Syst. Evol. Microbiol.">
        <title>The Global Catalogue of Microorganisms (GCM) 10K type strain sequencing project: providing services to taxonomists for standard genome sequencing and annotation.</title>
        <authorList>
            <consortium name="The Broad Institute Genomics Platform"/>
            <consortium name="The Broad Institute Genome Sequencing Center for Infectious Disease"/>
            <person name="Wu L."/>
            <person name="Ma J."/>
        </authorList>
    </citation>
    <scope>NUCLEOTIDE SEQUENCE [LARGE SCALE GENOMIC DNA]</scope>
    <source>
        <strain evidence="4">JCM 18304</strain>
    </source>
</reference>
<dbReference type="InterPro" id="IPR010406">
    <property type="entry name" value="DUF1003"/>
</dbReference>
<feature type="compositionally biased region" description="Basic and acidic residues" evidence="1">
    <location>
        <begin position="166"/>
        <end position="176"/>
    </location>
</feature>
<sequence length="211" mass="24505">MAEFRRDARLDQPRVSRRVPVPKIDSETFGRFAEVFARFMGTPRFIAYMTIFVLVWIVLNIVGLYGLRWDPYPFILLNLFFSTQASYAAPLILLAQNRQANRDRVTMEEDRRRAAMQKEDTEYLAREIASLRIALGEVATRDFLRSELVRLIEELDQAATRRQKTERKELRREARRAARRAAGAEGLDEPFDEFGDDAEPLEQTPPRAPRG</sequence>
<organism evidence="3 4">
    <name type="scientific">Rugosimonospora acidiphila</name>
    <dbReference type="NCBI Taxonomy" id="556531"/>
    <lineage>
        <taxon>Bacteria</taxon>
        <taxon>Bacillati</taxon>
        <taxon>Actinomycetota</taxon>
        <taxon>Actinomycetes</taxon>
        <taxon>Micromonosporales</taxon>
        <taxon>Micromonosporaceae</taxon>
        <taxon>Rugosimonospora</taxon>
    </lineage>
</organism>
<name>A0ABP9RIU8_9ACTN</name>
<protein>
    <recommendedName>
        <fullName evidence="5">DUF1003 domain-containing protein</fullName>
    </recommendedName>
</protein>
<feature type="transmembrane region" description="Helical" evidence="2">
    <location>
        <begin position="72"/>
        <end position="94"/>
    </location>
</feature>